<evidence type="ECO:0000313" key="2">
    <source>
        <dbReference type="EMBL" id="MBB5291212.1"/>
    </source>
</evidence>
<comment type="caution">
    <text evidence="2">The sequence shown here is derived from an EMBL/GenBank/DDBJ whole genome shotgun (WGS) entry which is preliminary data.</text>
</comment>
<dbReference type="RefSeq" id="WP_183252357.1">
    <property type="nucleotide sequence ID" value="NZ_BAAAFF010000004.1"/>
</dbReference>
<sequence>MSLYRVALGHALLSAVVGILVLSGLLFLAYVPGWLLFAWFGLLLVSIALRCPACGRNVYRRGMWVTPVPVKRCSKCDEDLT</sequence>
<organism evidence="2 3">
    <name type="scientific">Brevundimonas basaltis</name>
    <dbReference type="NCBI Taxonomy" id="472166"/>
    <lineage>
        <taxon>Bacteria</taxon>
        <taxon>Pseudomonadati</taxon>
        <taxon>Pseudomonadota</taxon>
        <taxon>Alphaproteobacteria</taxon>
        <taxon>Caulobacterales</taxon>
        <taxon>Caulobacteraceae</taxon>
        <taxon>Brevundimonas</taxon>
    </lineage>
</organism>
<reference evidence="2 3" key="1">
    <citation type="submission" date="2020-08" db="EMBL/GenBank/DDBJ databases">
        <title>Genomic Encyclopedia of Type Strains, Phase IV (KMG-IV): sequencing the most valuable type-strain genomes for metagenomic binning, comparative biology and taxonomic classification.</title>
        <authorList>
            <person name="Goeker M."/>
        </authorList>
    </citation>
    <scope>NUCLEOTIDE SEQUENCE [LARGE SCALE GENOMIC DNA]</scope>
    <source>
        <strain evidence="2 3">DSM 25335</strain>
    </source>
</reference>
<evidence type="ECO:0000313" key="3">
    <source>
        <dbReference type="Proteomes" id="UP000566663"/>
    </source>
</evidence>
<keyword evidence="3" id="KW-1185">Reference proteome</keyword>
<feature type="transmembrane region" description="Helical" evidence="1">
    <location>
        <begin position="34"/>
        <end position="53"/>
    </location>
</feature>
<accession>A0A7W8HYE6</accession>
<keyword evidence="1" id="KW-0472">Membrane</keyword>
<dbReference type="EMBL" id="JACHFZ010000001">
    <property type="protein sequence ID" value="MBB5291212.1"/>
    <property type="molecule type" value="Genomic_DNA"/>
</dbReference>
<protein>
    <submittedName>
        <fullName evidence="2">Uncharacterized protein (DUF983 family)</fullName>
    </submittedName>
</protein>
<gene>
    <name evidence="2" type="ORF">HNQ67_000708</name>
</gene>
<name>A0A7W8HYE6_9CAUL</name>
<evidence type="ECO:0000256" key="1">
    <source>
        <dbReference type="SAM" id="Phobius"/>
    </source>
</evidence>
<proteinExistence type="predicted"/>
<dbReference type="Proteomes" id="UP000566663">
    <property type="component" value="Unassembled WGS sequence"/>
</dbReference>
<dbReference type="AlphaFoldDB" id="A0A7W8HYE6"/>
<keyword evidence="1" id="KW-1133">Transmembrane helix</keyword>
<feature type="transmembrane region" description="Helical" evidence="1">
    <location>
        <begin position="7"/>
        <end position="28"/>
    </location>
</feature>
<keyword evidence="1" id="KW-0812">Transmembrane</keyword>